<dbReference type="InterPro" id="IPR016024">
    <property type="entry name" value="ARM-type_fold"/>
</dbReference>
<dbReference type="PANTHER" id="PTHR12537">
    <property type="entry name" value="RNA BINDING PROTEIN PUMILIO-RELATED"/>
    <property type="match status" value="1"/>
</dbReference>
<organism evidence="5 6">
    <name type="scientific">Cyclostephanos tholiformis</name>
    <dbReference type="NCBI Taxonomy" id="382380"/>
    <lineage>
        <taxon>Eukaryota</taxon>
        <taxon>Sar</taxon>
        <taxon>Stramenopiles</taxon>
        <taxon>Ochrophyta</taxon>
        <taxon>Bacillariophyta</taxon>
        <taxon>Coscinodiscophyceae</taxon>
        <taxon>Thalassiosirophycidae</taxon>
        <taxon>Stephanodiscales</taxon>
        <taxon>Stephanodiscaceae</taxon>
        <taxon>Cyclostephanos</taxon>
    </lineage>
</organism>
<feature type="repeat" description="Pumilio" evidence="2">
    <location>
        <begin position="404"/>
        <end position="439"/>
    </location>
</feature>
<feature type="repeat" description="Pumilio" evidence="2">
    <location>
        <begin position="476"/>
        <end position="513"/>
    </location>
</feature>
<feature type="domain" description="PUM-HD" evidence="4">
    <location>
        <begin position="213"/>
        <end position="591"/>
    </location>
</feature>
<evidence type="ECO:0000256" key="1">
    <source>
        <dbReference type="ARBA" id="ARBA00022737"/>
    </source>
</evidence>
<dbReference type="InterPro" id="IPR001313">
    <property type="entry name" value="Pumilio_RNA-bd_rpt"/>
</dbReference>
<dbReference type="PANTHER" id="PTHR12537:SF12">
    <property type="entry name" value="MATERNAL PROTEIN PUMILIO"/>
    <property type="match status" value="1"/>
</dbReference>
<dbReference type="Pfam" id="PF00806">
    <property type="entry name" value="PUF"/>
    <property type="match status" value="7"/>
</dbReference>
<keyword evidence="6" id="KW-1185">Reference proteome</keyword>
<evidence type="ECO:0000313" key="5">
    <source>
        <dbReference type="EMBL" id="KAL3817154.1"/>
    </source>
</evidence>
<dbReference type="EMBL" id="JALLPB020000117">
    <property type="protein sequence ID" value="KAL3817154.1"/>
    <property type="molecule type" value="Genomic_DNA"/>
</dbReference>
<feature type="compositionally biased region" description="Polar residues" evidence="3">
    <location>
        <begin position="21"/>
        <end position="43"/>
    </location>
</feature>
<feature type="region of interest" description="Disordered" evidence="3">
    <location>
        <begin position="181"/>
        <end position="203"/>
    </location>
</feature>
<feature type="compositionally biased region" description="Low complexity" evidence="3">
    <location>
        <begin position="1"/>
        <end position="10"/>
    </location>
</feature>
<feature type="repeat" description="Pumilio" evidence="2">
    <location>
        <begin position="440"/>
        <end position="475"/>
    </location>
</feature>
<dbReference type="SUPFAM" id="SSF48371">
    <property type="entry name" value="ARM repeat"/>
    <property type="match status" value="1"/>
</dbReference>
<feature type="repeat" description="Pumilio" evidence="2">
    <location>
        <begin position="308"/>
        <end position="345"/>
    </location>
</feature>
<dbReference type="Gene3D" id="1.25.10.10">
    <property type="entry name" value="Leucine-rich Repeat Variant"/>
    <property type="match status" value="1"/>
</dbReference>
<name>A0ABD3RY37_9STRA</name>
<reference evidence="5 6" key="1">
    <citation type="submission" date="2024-10" db="EMBL/GenBank/DDBJ databases">
        <title>Updated reference genomes for cyclostephanoid diatoms.</title>
        <authorList>
            <person name="Roberts W.R."/>
            <person name="Alverson A.J."/>
        </authorList>
    </citation>
    <scope>NUCLEOTIDE SEQUENCE [LARGE SCALE GENOMIC DNA]</scope>
    <source>
        <strain evidence="5 6">AJA228-03</strain>
    </source>
</reference>
<dbReference type="AlphaFoldDB" id="A0ABD3RY37"/>
<comment type="caution">
    <text evidence="5">The sequence shown here is derived from an EMBL/GenBank/DDBJ whole genome shotgun (WGS) entry which is preliminary data.</text>
</comment>
<dbReference type="PROSITE" id="PS50303">
    <property type="entry name" value="PUM_HD"/>
    <property type="match status" value="1"/>
</dbReference>
<proteinExistence type="predicted"/>
<evidence type="ECO:0000313" key="6">
    <source>
        <dbReference type="Proteomes" id="UP001530377"/>
    </source>
</evidence>
<accession>A0ABD3RY37</accession>
<sequence>MERNNVNELNENNKKMAPTVTVLQSPRGTHYFSQHPSTTTEQDGAQAPRPPPPTFNPGGVRGVHPTPNNDIYPFSAQTMGPPPNYHQQLPAHASDSYPHPHAAHCNALHAGFYESTAPTPRAPPQPGGLLHPDQCYPAVFHPAVYHPQSWPGPNNVPMPSNFFYNPTPYQTILPHSDAVLRRGSGRGKSSKKGKDCQRRSSYGSLEVNPSYNVENAHLRSALVLVQNNPNATLFDIDGLICEVACSDEHSARFIQQRLRSGTVKEKNLALTAALAELDMVWRDQYGHLMLEGLIEFGSNEIKTDLMDAIYKCDVVALCMHGNGCRVIQKALRCLGQEEVCKLITKFQNKVMTFIFDPNGNHVIQRSIQVLSGFAKADDVDDTDHEETQLTATSLSDQMHFIVDDITKNVEVLSTHRYGCRVVQRAIQHCEGLQKLAVLDKIISCHEKLIIDQYGNYVIQQVLMCGGEDYQAAILKTLTKTDALLKFCKNKYASNVIESVLVHGKAHHKKKILDEMLKVSGDTRGQGWEVGGNCCVIELSKDPIANYVVNKALEYCEQDVQEEIFDIISSAREELGKCQYAKYVLARFDKRMKPSVNMLND</sequence>
<evidence type="ECO:0000259" key="4">
    <source>
        <dbReference type="PROSITE" id="PS50303"/>
    </source>
</evidence>
<keyword evidence="1" id="KW-0677">Repeat</keyword>
<dbReference type="Proteomes" id="UP001530377">
    <property type="component" value="Unassembled WGS sequence"/>
</dbReference>
<dbReference type="PROSITE" id="PS50302">
    <property type="entry name" value="PUM"/>
    <property type="match status" value="5"/>
</dbReference>
<dbReference type="InterPro" id="IPR011989">
    <property type="entry name" value="ARM-like"/>
</dbReference>
<dbReference type="InterPro" id="IPR033133">
    <property type="entry name" value="PUM-HD"/>
</dbReference>
<feature type="repeat" description="Pumilio" evidence="2">
    <location>
        <begin position="528"/>
        <end position="565"/>
    </location>
</feature>
<evidence type="ECO:0000256" key="3">
    <source>
        <dbReference type="SAM" id="MobiDB-lite"/>
    </source>
</evidence>
<protein>
    <recommendedName>
        <fullName evidence="4">PUM-HD domain-containing protein</fullName>
    </recommendedName>
</protein>
<evidence type="ECO:0000256" key="2">
    <source>
        <dbReference type="PROSITE-ProRule" id="PRU00317"/>
    </source>
</evidence>
<feature type="region of interest" description="Disordered" evidence="3">
    <location>
        <begin position="1"/>
        <end position="58"/>
    </location>
</feature>
<dbReference type="SMART" id="SM00025">
    <property type="entry name" value="Pumilio"/>
    <property type="match status" value="8"/>
</dbReference>
<gene>
    <name evidence="5" type="ORF">ACHAXA_006154</name>
</gene>